<gene>
    <name evidence="2" type="ORF">ENS06_01975</name>
</gene>
<reference evidence="2" key="1">
    <citation type="journal article" date="2020" name="mSystems">
        <title>Genome- and Community-Level Interaction Insights into Carbon Utilization and Element Cycling Functions of Hydrothermarchaeota in Hydrothermal Sediment.</title>
        <authorList>
            <person name="Zhou Z."/>
            <person name="Liu Y."/>
            <person name="Xu W."/>
            <person name="Pan J."/>
            <person name="Luo Z.H."/>
            <person name="Li M."/>
        </authorList>
    </citation>
    <scope>NUCLEOTIDE SEQUENCE [LARGE SCALE GENOMIC DNA]</scope>
    <source>
        <strain evidence="2">SpSt-456</strain>
    </source>
</reference>
<dbReference type="InterPro" id="IPR005835">
    <property type="entry name" value="NTP_transferase_dom"/>
</dbReference>
<dbReference type="AlphaFoldDB" id="A0A831ZYP7"/>
<protein>
    <submittedName>
        <fullName evidence="2">NDP-sugar synthase</fullName>
    </submittedName>
</protein>
<comment type="caution">
    <text evidence="2">The sequence shown here is derived from an EMBL/GenBank/DDBJ whole genome shotgun (WGS) entry which is preliminary data.</text>
</comment>
<proteinExistence type="predicted"/>
<dbReference type="EMBL" id="DSTK01000009">
    <property type="protein sequence ID" value="HFK96075.1"/>
    <property type="molecule type" value="Genomic_DNA"/>
</dbReference>
<feature type="domain" description="Nucleotidyl transferase" evidence="1">
    <location>
        <begin position="77"/>
        <end position="204"/>
    </location>
</feature>
<dbReference type="Gene3D" id="2.160.10.10">
    <property type="entry name" value="Hexapeptide repeat proteins"/>
    <property type="match status" value="1"/>
</dbReference>
<dbReference type="PANTHER" id="PTHR22572">
    <property type="entry name" value="SUGAR-1-PHOSPHATE GUANYL TRANSFERASE"/>
    <property type="match status" value="1"/>
</dbReference>
<sequence length="419" mass="46657">MRCLQIPGKGVVPKCRRGREEASWILFEGLFESPYHQGRRRSGAGRRPHADKNAISIKKDPLSRCCRHGRSPFVHLMILAAGYGTRLRPLSDVRPKPLCPVWGEPLLDRWIRQAVREGFRQVVINAHHMPHKLWEHIQKGGWPIPVHVVVEKEILGTGGGVRNALDLLGDEPFVVVNGDVAADVSLRSLREKHDTDGAPVTLLLCRTGRFDSVAVDAGRTRITGFFPPVRVSAHASPGSGPTTDRDLWTFSGIQIVDPWWIRSVPQGKPFHIIDLYRDWIAQGMLPAAVCREDLPWRDVGSLDTYWDLHAAYEHHREIGAAFLEIPPSGVRVHPSANVARSAILAGCVVLGRGTTVGEGCLLRNVVVWDRCVLRPYSELENCIVTDGAVVFGRHRSEIVLPSGESRPLYTQEKTALPKR</sequence>
<name>A0A831ZYP7_9BACT</name>
<dbReference type="Gene3D" id="3.90.550.10">
    <property type="entry name" value="Spore Coat Polysaccharide Biosynthesis Protein SpsA, Chain A"/>
    <property type="match status" value="1"/>
</dbReference>
<dbReference type="SUPFAM" id="SSF53448">
    <property type="entry name" value="Nucleotide-diphospho-sugar transferases"/>
    <property type="match status" value="1"/>
</dbReference>
<dbReference type="InterPro" id="IPR029044">
    <property type="entry name" value="Nucleotide-diphossugar_trans"/>
</dbReference>
<dbReference type="InterPro" id="IPR050486">
    <property type="entry name" value="Mannose-1P_guanyltransferase"/>
</dbReference>
<organism evidence="2">
    <name type="scientific">Desulfacinum infernum</name>
    <dbReference type="NCBI Taxonomy" id="35837"/>
    <lineage>
        <taxon>Bacteria</taxon>
        <taxon>Pseudomonadati</taxon>
        <taxon>Thermodesulfobacteriota</taxon>
        <taxon>Syntrophobacteria</taxon>
        <taxon>Syntrophobacterales</taxon>
        <taxon>Syntrophobacteraceae</taxon>
        <taxon>Desulfacinum</taxon>
    </lineage>
</organism>
<evidence type="ECO:0000313" key="2">
    <source>
        <dbReference type="EMBL" id="HFK96075.1"/>
    </source>
</evidence>
<accession>A0A831ZYP7</accession>
<evidence type="ECO:0000259" key="1">
    <source>
        <dbReference type="Pfam" id="PF00483"/>
    </source>
</evidence>
<dbReference type="Pfam" id="PF00483">
    <property type="entry name" value="NTP_transferase"/>
    <property type="match status" value="1"/>
</dbReference>